<sequence length="69" mass="7409">MCVVLVAAEEPGVGRASRGELAAKVLLLRHQWRLVSEDVAVHALSTVVSRAMRLLSAVSTLFGRPVSQI</sequence>
<evidence type="ECO:0000313" key="2">
    <source>
        <dbReference type="Proteomes" id="UP000291343"/>
    </source>
</evidence>
<comment type="caution">
    <text evidence="1">The sequence shown here is derived from an EMBL/GenBank/DDBJ whole genome shotgun (WGS) entry which is preliminary data.</text>
</comment>
<keyword evidence="2" id="KW-1185">Reference proteome</keyword>
<accession>A0A482WZP9</accession>
<gene>
    <name evidence="1" type="ORF">LSTR_LSTR016220</name>
</gene>
<name>A0A482WZP9_LAOST</name>
<protein>
    <submittedName>
        <fullName evidence="1">Uncharacterized protein</fullName>
    </submittedName>
</protein>
<dbReference type="InParanoid" id="A0A482WZP9"/>
<reference evidence="1 2" key="1">
    <citation type="journal article" date="2017" name="Gigascience">
        <title>Genome sequence of the small brown planthopper, Laodelphax striatellus.</title>
        <authorList>
            <person name="Zhu J."/>
            <person name="Jiang F."/>
            <person name="Wang X."/>
            <person name="Yang P."/>
            <person name="Bao Y."/>
            <person name="Zhao W."/>
            <person name="Wang W."/>
            <person name="Lu H."/>
            <person name="Wang Q."/>
            <person name="Cui N."/>
            <person name="Li J."/>
            <person name="Chen X."/>
            <person name="Luo L."/>
            <person name="Yu J."/>
            <person name="Kang L."/>
            <person name="Cui F."/>
        </authorList>
    </citation>
    <scope>NUCLEOTIDE SEQUENCE [LARGE SCALE GENOMIC DNA]</scope>
    <source>
        <strain evidence="1">Lst14</strain>
    </source>
</reference>
<organism evidence="1 2">
    <name type="scientific">Laodelphax striatellus</name>
    <name type="common">Small brown planthopper</name>
    <name type="synonym">Delphax striatella</name>
    <dbReference type="NCBI Taxonomy" id="195883"/>
    <lineage>
        <taxon>Eukaryota</taxon>
        <taxon>Metazoa</taxon>
        <taxon>Ecdysozoa</taxon>
        <taxon>Arthropoda</taxon>
        <taxon>Hexapoda</taxon>
        <taxon>Insecta</taxon>
        <taxon>Pterygota</taxon>
        <taxon>Neoptera</taxon>
        <taxon>Paraneoptera</taxon>
        <taxon>Hemiptera</taxon>
        <taxon>Auchenorrhyncha</taxon>
        <taxon>Fulgoroidea</taxon>
        <taxon>Delphacidae</taxon>
        <taxon>Criomorphinae</taxon>
        <taxon>Laodelphax</taxon>
    </lineage>
</organism>
<dbReference type="Proteomes" id="UP000291343">
    <property type="component" value="Unassembled WGS sequence"/>
</dbReference>
<dbReference type="AlphaFoldDB" id="A0A482WZP9"/>
<dbReference type="EMBL" id="QKKF02021052">
    <property type="protein sequence ID" value="RZF38953.1"/>
    <property type="molecule type" value="Genomic_DNA"/>
</dbReference>
<evidence type="ECO:0000313" key="1">
    <source>
        <dbReference type="EMBL" id="RZF38953.1"/>
    </source>
</evidence>
<proteinExistence type="predicted"/>